<sequence>MPLPIYDTSTTQAAPLGSEHRIGMDRVFRYARNGPGALAVGTVLQGPRPNDSHANMTCAAQAVGKSNITVTLDRGDMALLNEYKEGYLYVNDQGVTLTDEG</sequence>
<name>A0A0F9P0C4_9ZZZZ</name>
<organism evidence="1">
    <name type="scientific">marine sediment metagenome</name>
    <dbReference type="NCBI Taxonomy" id="412755"/>
    <lineage>
        <taxon>unclassified sequences</taxon>
        <taxon>metagenomes</taxon>
        <taxon>ecological metagenomes</taxon>
    </lineage>
</organism>
<evidence type="ECO:0000313" key="1">
    <source>
        <dbReference type="EMBL" id="KKM86932.1"/>
    </source>
</evidence>
<gene>
    <name evidence="1" type="ORF">LCGC14_1273930</name>
</gene>
<dbReference type="EMBL" id="LAZR01007178">
    <property type="protein sequence ID" value="KKM86932.1"/>
    <property type="molecule type" value="Genomic_DNA"/>
</dbReference>
<protein>
    <submittedName>
        <fullName evidence="1">Uncharacterized protein</fullName>
    </submittedName>
</protein>
<proteinExistence type="predicted"/>
<reference evidence="1" key="1">
    <citation type="journal article" date="2015" name="Nature">
        <title>Complex archaea that bridge the gap between prokaryotes and eukaryotes.</title>
        <authorList>
            <person name="Spang A."/>
            <person name="Saw J.H."/>
            <person name="Jorgensen S.L."/>
            <person name="Zaremba-Niedzwiedzka K."/>
            <person name="Martijn J."/>
            <person name="Lind A.E."/>
            <person name="van Eijk R."/>
            <person name="Schleper C."/>
            <person name="Guy L."/>
            <person name="Ettema T.J."/>
        </authorList>
    </citation>
    <scope>NUCLEOTIDE SEQUENCE</scope>
</reference>
<feature type="non-terminal residue" evidence="1">
    <location>
        <position position="101"/>
    </location>
</feature>
<accession>A0A0F9P0C4</accession>
<dbReference type="AlphaFoldDB" id="A0A0F9P0C4"/>
<comment type="caution">
    <text evidence="1">The sequence shown here is derived from an EMBL/GenBank/DDBJ whole genome shotgun (WGS) entry which is preliminary data.</text>
</comment>